<comment type="caution">
    <text evidence="2">The sequence shown here is derived from an EMBL/GenBank/DDBJ whole genome shotgun (WGS) entry which is preliminary data.</text>
</comment>
<accession>A0ABS4FWT9</accession>
<keyword evidence="1" id="KW-0175">Coiled coil</keyword>
<name>A0ABS4FWT9_9BACL</name>
<evidence type="ECO:0000313" key="2">
    <source>
        <dbReference type="EMBL" id="MBP1906984.1"/>
    </source>
</evidence>
<keyword evidence="3" id="KW-1185">Reference proteome</keyword>
<dbReference type="RefSeq" id="WP_210090571.1">
    <property type="nucleotide sequence ID" value="NZ_JAGGKG010000020.1"/>
</dbReference>
<organism evidence="2 3">
    <name type="scientific">Paenibacillus turicensis</name>
    <dbReference type="NCBI Taxonomy" id="160487"/>
    <lineage>
        <taxon>Bacteria</taxon>
        <taxon>Bacillati</taxon>
        <taxon>Bacillota</taxon>
        <taxon>Bacilli</taxon>
        <taxon>Bacillales</taxon>
        <taxon>Paenibacillaceae</taxon>
        <taxon>Paenibacillus</taxon>
    </lineage>
</organism>
<feature type="coiled-coil region" evidence="1">
    <location>
        <begin position="25"/>
        <end position="59"/>
    </location>
</feature>
<dbReference type="Proteomes" id="UP001519272">
    <property type="component" value="Unassembled WGS sequence"/>
</dbReference>
<dbReference type="Gene3D" id="1.20.5.170">
    <property type="match status" value="1"/>
</dbReference>
<proteinExistence type="predicted"/>
<evidence type="ECO:0000256" key="1">
    <source>
        <dbReference type="SAM" id="Coils"/>
    </source>
</evidence>
<sequence>MANDELKDLLRSVIQEELKPVHEQLSEIKQEQQSMKQDITEIKQEQQSMKQDIAEIKQAVLETNERVVRIEATVDKQQGVIELLAARSIQQEAQLKKII</sequence>
<reference evidence="2 3" key="1">
    <citation type="submission" date="2021-03" db="EMBL/GenBank/DDBJ databases">
        <title>Genomic Encyclopedia of Type Strains, Phase IV (KMG-IV): sequencing the most valuable type-strain genomes for metagenomic binning, comparative biology and taxonomic classification.</title>
        <authorList>
            <person name="Goeker M."/>
        </authorList>
    </citation>
    <scope>NUCLEOTIDE SEQUENCE [LARGE SCALE GENOMIC DNA]</scope>
    <source>
        <strain evidence="2 3">DSM 14349</strain>
    </source>
</reference>
<dbReference type="EMBL" id="JAGGKG010000020">
    <property type="protein sequence ID" value="MBP1906984.1"/>
    <property type="molecule type" value="Genomic_DNA"/>
</dbReference>
<protein>
    <submittedName>
        <fullName evidence="2">Uncharacterized protein (DUF3084 family)</fullName>
    </submittedName>
</protein>
<evidence type="ECO:0000313" key="3">
    <source>
        <dbReference type="Proteomes" id="UP001519272"/>
    </source>
</evidence>
<gene>
    <name evidence="2" type="ORF">J2Z32_003649</name>
</gene>